<dbReference type="EMBL" id="HBGA01041209">
    <property type="protein sequence ID" value="CAD9003939.1"/>
    <property type="molecule type" value="Transcribed_RNA"/>
</dbReference>
<keyword evidence="2" id="KW-0812">Transmembrane</keyword>
<feature type="transmembrane region" description="Helical" evidence="2">
    <location>
        <begin position="19"/>
        <end position="37"/>
    </location>
</feature>
<dbReference type="AlphaFoldDB" id="A0A7S1I7Y1"/>
<gene>
    <name evidence="3" type="ORF">EGYM00392_LOCUS15023</name>
</gene>
<accession>A0A7S1I7Y1</accession>
<keyword evidence="2" id="KW-1133">Transmembrane helix</keyword>
<evidence type="ECO:0000256" key="2">
    <source>
        <dbReference type="SAM" id="Phobius"/>
    </source>
</evidence>
<sequence>MYYNEYTAIQESNPSRTGVSRLACVTTLLVATATFVLTGTRQQTSLYAAPAVKSVTQVHAVVPVTARAVQEPRFTDAPEAPETSAFVDYTTTLNPVGAPTPQNRIAWIGTVTSILLVAVASMAAAVGYRRQSIAMACGCSSCTCGKDGKGGKDSKDSNKDDLPSPKPMRARFPFEEARIQAHNYGFQSREEYLEYKCAGAYGPPRKPEEVYAGQFVDWEDWLGVPFTLTEATAILRAFSVRSEAEYAAFMADEASATLRYMDGNPNRCDVRRRLPHDPPKKFRSEWPGWEQWLGAEAGLELVEG</sequence>
<keyword evidence="2" id="KW-0472">Membrane</keyword>
<protein>
    <submittedName>
        <fullName evidence="3">Uncharacterized protein</fullName>
    </submittedName>
</protein>
<reference evidence="3" key="1">
    <citation type="submission" date="2021-01" db="EMBL/GenBank/DDBJ databases">
        <authorList>
            <person name="Corre E."/>
            <person name="Pelletier E."/>
            <person name="Niang G."/>
            <person name="Scheremetjew M."/>
            <person name="Finn R."/>
            <person name="Kale V."/>
            <person name="Holt S."/>
            <person name="Cochrane G."/>
            <person name="Meng A."/>
            <person name="Brown T."/>
            <person name="Cohen L."/>
        </authorList>
    </citation>
    <scope>NUCLEOTIDE SEQUENCE</scope>
    <source>
        <strain evidence="3">NIES-381</strain>
    </source>
</reference>
<organism evidence="3">
    <name type="scientific">Eutreptiella gymnastica</name>
    <dbReference type="NCBI Taxonomy" id="73025"/>
    <lineage>
        <taxon>Eukaryota</taxon>
        <taxon>Discoba</taxon>
        <taxon>Euglenozoa</taxon>
        <taxon>Euglenida</taxon>
        <taxon>Spirocuta</taxon>
        <taxon>Euglenophyceae</taxon>
        <taxon>Eutreptiales</taxon>
        <taxon>Eutreptiaceae</taxon>
        <taxon>Eutreptiella</taxon>
    </lineage>
</organism>
<proteinExistence type="predicted"/>
<name>A0A7S1I7Y1_9EUGL</name>
<evidence type="ECO:0000313" key="3">
    <source>
        <dbReference type="EMBL" id="CAD9003939.1"/>
    </source>
</evidence>
<feature type="compositionally biased region" description="Basic and acidic residues" evidence="1">
    <location>
        <begin position="146"/>
        <end position="163"/>
    </location>
</feature>
<evidence type="ECO:0000256" key="1">
    <source>
        <dbReference type="SAM" id="MobiDB-lite"/>
    </source>
</evidence>
<feature type="transmembrane region" description="Helical" evidence="2">
    <location>
        <begin position="105"/>
        <end position="126"/>
    </location>
</feature>
<feature type="region of interest" description="Disordered" evidence="1">
    <location>
        <begin position="145"/>
        <end position="169"/>
    </location>
</feature>